<reference evidence="1" key="1">
    <citation type="submission" date="2020-04" db="EMBL/GenBank/DDBJ databases">
        <title>Deep metagenomics examines the oral microbiome during advanced dental caries in children, revealing novel taxa and co-occurrences with host molecules.</title>
        <authorList>
            <person name="Baker J.L."/>
            <person name="Morton J.T."/>
            <person name="Dinis M."/>
            <person name="Alvarez R."/>
            <person name="Tran N.C."/>
            <person name="Knight R."/>
            <person name="Edlund A."/>
        </authorList>
    </citation>
    <scope>NUCLEOTIDE SEQUENCE</scope>
    <source>
        <strain evidence="1">JCVI_32_bin.50</strain>
    </source>
</reference>
<organism evidence="1 2">
    <name type="scientific">Prevotella nigrescens</name>
    <dbReference type="NCBI Taxonomy" id="28133"/>
    <lineage>
        <taxon>Bacteria</taxon>
        <taxon>Pseudomonadati</taxon>
        <taxon>Bacteroidota</taxon>
        <taxon>Bacteroidia</taxon>
        <taxon>Bacteroidales</taxon>
        <taxon>Prevotellaceae</taxon>
        <taxon>Prevotella</taxon>
    </lineage>
</organism>
<sequence length="198" mass="23256">MKRFLLILLIYFNLIPLHAQDMRQIWVEMPDTLVPYLNKSLRTELADYITMRMKSEVINSLHDTTRIEKLTNDYICVWLNDASKLEIKRLDDSNIAVVQTWNGPKAESKLMLFSKEWEAKPFELDCAPVFEKTDSMSQQRYNELLSMANVMLCELELSENDNSLTIKYDVPLLSPADKKDISIILKQRKLNWNGYLFK</sequence>
<accession>A0A9D6AAB5</accession>
<dbReference type="AlphaFoldDB" id="A0A9D6AAB5"/>
<gene>
    <name evidence="1" type="ORF">HXN55_05650</name>
</gene>
<name>A0A9D6AAB5_9BACT</name>
<dbReference type="GeneID" id="67366544"/>
<evidence type="ECO:0000313" key="2">
    <source>
        <dbReference type="Proteomes" id="UP000787419"/>
    </source>
</evidence>
<evidence type="ECO:0000313" key="1">
    <source>
        <dbReference type="EMBL" id="MBF1446855.1"/>
    </source>
</evidence>
<proteinExistence type="predicted"/>
<dbReference type="InterPro" id="IPR021670">
    <property type="entry name" value="DUF3256"/>
</dbReference>
<dbReference type="Proteomes" id="UP000787419">
    <property type="component" value="Unassembled WGS sequence"/>
</dbReference>
<protein>
    <submittedName>
        <fullName evidence="1">DUF3256 family protein</fullName>
    </submittedName>
</protein>
<comment type="caution">
    <text evidence="1">The sequence shown here is derived from an EMBL/GenBank/DDBJ whole genome shotgun (WGS) entry which is preliminary data.</text>
</comment>
<dbReference type="Pfam" id="PF11644">
    <property type="entry name" value="DUF3256"/>
    <property type="match status" value="1"/>
</dbReference>
<dbReference type="RefSeq" id="WP_004364265.1">
    <property type="nucleotide sequence ID" value="NZ_CAJPQZ010000047.1"/>
</dbReference>
<dbReference type="EMBL" id="JABZTM010000050">
    <property type="protein sequence ID" value="MBF1446855.1"/>
    <property type="molecule type" value="Genomic_DNA"/>
</dbReference>
<dbReference type="SUPFAM" id="SSF160925">
    <property type="entry name" value="PG1388-like"/>
    <property type="match status" value="1"/>
</dbReference>